<dbReference type="InterPro" id="IPR059000">
    <property type="entry name" value="ATPase_P-type_domA"/>
</dbReference>
<accession>A0AAW2YGR2</accession>
<proteinExistence type="predicted"/>
<evidence type="ECO:0000313" key="4">
    <source>
        <dbReference type="EMBL" id="KAL0464949.1"/>
    </source>
</evidence>
<keyword evidence="2" id="KW-0472">Membrane</keyword>
<comment type="caution">
    <text evidence="4">The sequence shown here is derived from an EMBL/GenBank/DDBJ whole genome shotgun (WGS) entry which is preliminary data.</text>
</comment>
<sequence length="192" mass="21794">MEEIVDKKPFKAWSWSIEQCLREYKVKLDKGLSSFEVEKRRETFGWNQLQKEKGKPLWRLVLEQFDDMLVQILLVAAVISFVLAYLQGNDSGFESYVEPFVIVLILILNAIVGVWQEDMQCESAKVLRDGYLVPDLPARELVPGDIVELRVGDKVPADMRVAVLKTSTLSRAEFTDRGGNAGHERNQSGIHG</sequence>
<dbReference type="Gene3D" id="2.70.150.10">
    <property type="entry name" value="Calcium-transporting ATPase, cytoplasmic transduction domain A"/>
    <property type="match status" value="1"/>
</dbReference>
<evidence type="ECO:0000256" key="1">
    <source>
        <dbReference type="ARBA" id="ARBA00022842"/>
    </source>
</evidence>
<dbReference type="InterPro" id="IPR004014">
    <property type="entry name" value="ATPase_P-typ_cation-transptr_N"/>
</dbReference>
<feature type="transmembrane region" description="Helical" evidence="2">
    <location>
        <begin position="68"/>
        <end position="87"/>
    </location>
</feature>
<gene>
    <name evidence="4" type="ORF">Slati_0382500</name>
</gene>
<dbReference type="SMART" id="SM00831">
    <property type="entry name" value="Cation_ATPase_N"/>
    <property type="match status" value="1"/>
</dbReference>
<dbReference type="InterPro" id="IPR008250">
    <property type="entry name" value="ATPase_P-typ_transduc_dom_A_sf"/>
</dbReference>
<protein>
    <submittedName>
        <fullName evidence="4">Calcium-transporting ATPase, endoplasmic reticulum-type</fullName>
    </submittedName>
</protein>
<dbReference type="SUPFAM" id="SSF81653">
    <property type="entry name" value="Calcium ATPase, transduction domain A"/>
    <property type="match status" value="1"/>
</dbReference>
<feature type="domain" description="Cation-transporting P-type ATPase N-terminal" evidence="3">
    <location>
        <begin position="11"/>
        <end position="85"/>
    </location>
</feature>
<evidence type="ECO:0000259" key="3">
    <source>
        <dbReference type="SMART" id="SM00831"/>
    </source>
</evidence>
<keyword evidence="2" id="KW-0812">Transmembrane</keyword>
<organism evidence="4">
    <name type="scientific">Sesamum latifolium</name>
    <dbReference type="NCBI Taxonomy" id="2727402"/>
    <lineage>
        <taxon>Eukaryota</taxon>
        <taxon>Viridiplantae</taxon>
        <taxon>Streptophyta</taxon>
        <taxon>Embryophyta</taxon>
        <taxon>Tracheophyta</taxon>
        <taxon>Spermatophyta</taxon>
        <taxon>Magnoliopsida</taxon>
        <taxon>eudicotyledons</taxon>
        <taxon>Gunneridae</taxon>
        <taxon>Pentapetalae</taxon>
        <taxon>asterids</taxon>
        <taxon>lamiids</taxon>
        <taxon>Lamiales</taxon>
        <taxon>Pedaliaceae</taxon>
        <taxon>Sesamum</taxon>
    </lineage>
</organism>
<dbReference type="PANTHER" id="PTHR42861">
    <property type="entry name" value="CALCIUM-TRANSPORTING ATPASE"/>
    <property type="match status" value="1"/>
</dbReference>
<dbReference type="Pfam" id="PF00690">
    <property type="entry name" value="Cation_ATPase_N"/>
    <property type="match status" value="1"/>
</dbReference>
<dbReference type="Gene3D" id="1.20.1110.10">
    <property type="entry name" value="Calcium-transporting ATPase, transmembrane domain"/>
    <property type="match status" value="1"/>
</dbReference>
<dbReference type="Pfam" id="PF00122">
    <property type="entry name" value="E1-E2_ATPase"/>
    <property type="match status" value="1"/>
</dbReference>
<dbReference type="SUPFAM" id="SSF81665">
    <property type="entry name" value="Calcium ATPase, transmembrane domain M"/>
    <property type="match status" value="1"/>
</dbReference>
<dbReference type="InterPro" id="IPR023298">
    <property type="entry name" value="ATPase_P-typ_TM_dom_sf"/>
</dbReference>
<keyword evidence="2" id="KW-1133">Transmembrane helix</keyword>
<reference evidence="4" key="1">
    <citation type="submission" date="2020-06" db="EMBL/GenBank/DDBJ databases">
        <authorList>
            <person name="Li T."/>
            <person name="Hu X."/>
            <person name="Zhang T."/>
            <person name="Song X."/>
            <person name="Zhang H."/>
            <person name="Dai N."/>
            <person name="Sheng W."/>
            <person name="Hou X."/>
            <person name="Wei L."/>
        </authorList>
    </citation>
    <scope>NUCLEOTIDE SEQUENCE</scope>
    <source>
        <strain evidence="4">KEN1</strain>
        <tissue evidence="4">Leaf</tissue>
    </source>
</reference>
<dbReference type="EMBL" id="JACGWN010000001">
    <property type="protein sequence ID" value="KAL0464949.1"/>
    <property type="molecule type" value="Genomic_DNA"/>
</dbReference>
<name>A0AAW2YGR2_9LAMI</name>
<dbReference type="AlphaFoldDB" id="A0AAW2YGR2"/>
<reference evidence="4" key="2">
    <citation type="journal article" date="2024" name="Plant">
        <title>Genomic evolution and insights into agronomic trait innovations of Sesamum species.</title>
        <authorList>
            <person name="Miao H."/>
            <person name="Wang L."/>
            <person name="Qu L."/>
            <person name="Liu H."/>
            <person name="Sun Y."/>
            <person name="Le M."/>
            <person name="Wang Q."/>
            <person name="Wei S."/>
            <person name="Zheng Y."/>
            <person name="Lin W."/>
            <person name="Duan Y."/>
            <person name="Cao H."/>
            <person name="Xiong S."/>
            <person name="Wang X."/>
            <person name="Wei L."/>
            <person name="Li C."/>
            <person name="Ma Q."/>
            <person name="Ju M."/>
            <person name="Zhao R."/>
            <person name="Li G."/>
            <person name="Mu C."/>
            <person name="Tian Q."/>
            <person name="Mei H."/>
            <person name="Zhang T."/>
            <person name="Gao T."/>
            <person name="Zhang H."/>
        </authorList>
    </citation>
    <scope>NUCLEOTIDE SEQUENCE</scope>
    <source>
        <strain evidence="4">KEN1</strain>
    </source>
</reference>
<evidence type="ECO:0000256" key="2">
    <source>
        <dbReference type="SAM" id="Phobius"/>
    </source>
</evidence>
<feature type="transmembrane region" description="Helical" evidence="2">
    <location>
        <begin position="99"/>
        <end position="115"/>
    </location>
</feature>
<keyword evidence="1" id="KW-0460">Magnesium</keyword>